<accession>A0A0F9FQ74</accession>
<organism evidence="1">
    <name type="scientific">marine sediment metagenome</name>
    <dbReference type="NCBI Taxonomy" id="412755"/>
    <lineage>
        <taxon>unclassified sequences</taxon>
        <taxon>metagenomes</taxon>
        <taxon>ecological metagenomes</taxon>
    </lineage>
</organism>
<dbReference type="EMBL" id="LAZR01020493">
    <property type="protein sequence ID" value="KKL88684.1"/>
    <property type="molecule type" value="Genomic_DNA"/>
</dbReference>
<protein>
    <submittedName>
        <fullName evidence="1">Uncharacterized protein</fullName>
    </submittedName>
</protein>
<comment type="caution">
    <text evidence="1">The sequence shown here is derived from an EMBL/GenBank/DDBJ whole genome shotgun (WGS) entry which is preliminary data.</text>
</comment>
<sequence>ADFVPDDTLQNIADAWRGMTEEQQVAIGEICEGYEDDDAIDVLLDTLTEGDESSCAVCGHALTDITPWKTNPCENCLDTPTEENNEGNRA</sequence>
<gene>
    <name evidence="1" type="ORF">LCGC14_1922260</name>
</gene>
<evidence type="ECO:0000313" key="1">
    <source>
        <dbReference type="EMBL" id="KKL88684.1"/>
    </source>
</evidence>
<proteinExistence type="predicted"/>
<feature type="non-terminal residue" evidence="1">
    <location>
        <position position="1"/>
    </location>
</feature>
<name>A0A0F9FQ74_9ZZZZ</name>
<dbReference type="AlphaFoldDB" id="A0A0F9FQ74"/>
<reference evidence="1" key="1">
    <citation type="journal article" date="2015" name="Nature">
        <title>Complex archaea that bridge the gap between prokaryotes and eukaryotes.</title>
        <authorList>
            <person name="Spang A."/>
            <person name="Saw J.H."/>
            <person name="Jorgensen S.L."/>
            <person name="Zaremba-Niedzwiedzka K."/>
            <person name="Martijn J."/>
            <person name="Lind A.E."/>
            <person name="van Eijk R."/>
            <person name="Schleper C."/>
            <person name="Guy L."/>
            <person name="Ettema T.J."/>
        </authorList>
    </citation>
    <scope>NUCLEOTIDE SEQUENCE</scope>
</reference>